<organism evidence="1 2">
    <name type="scientific">Sciurus vulgaris</name>
    <name type="common">Eurasian red squirrel</name>
    <dbReference type="NCBI Taxonomy" id="55149"/>
    <lineage>
        <taxon>Eukaryota</taxon>
        <taxon>Metazoa</taxon>
        <taxon>Chordata</taxon>
        <taxon>Craniata</taxon>
        <taxon>Vertebrata</taxon>
        <taxon>Euteleostomi</taxon>
        <taxon>Mammalia</taxon>
        <taxon>Eutheria</taxon>
        <taxon>Euarchontoglires</taxon>
        <taxon>Glires</taxon>
        <taxon>Rodentia</taxon>
        <taxon>Sciuromorpha</taxon>
        <taxon>Sciuridae</taxon>
        <taxon>Sciurinae</taxon>
        <taxon>Sciurini</taxon>
        <taxon>Sciurus</taxon>
    </lineage>
</organism>
<sequence length="101" mass="11788">MDLEEVVLELHSQLQQSKQAFQDLKEKFLICTSTMYSLAKQLQKYRKDNDLIASVLGEKMQFHDEELAERLTVEEQLSTSWEKCFITYQRASVGTPHSAQF</sequence>
<evidence type="ECO:0000313" key="1">
    <source>
        <dbReference type="Ensembl" id="ENSSVLP00005002332.1"/>
    </source>
</evidence>
<name>A0A8D2AII8_SCIVU</name>
<accession>A0A8D2AII8</accession>
<dbReference type="Gene3D" id="1.20.5.1700">
    <property type="match status" value="1"/>
</dbReference>
<reference evidence="1" key="3">
    <citation type="submission" date="2025-09" db="UniProtKB">
        <authorList>
            <consortium name="Ensembl"/>
        </authorList>
    </citation>
    <scope>IDENTIFICATION</scope>
</reference>
<protein>
    <recommendedName>
        <fullName evidence="3">Neuroblastoma breakpoint family member 5</fullName>
    </recommendedName>
</protein>
<dbReference type="Proteomes" id="UP000694564">
    <property type="component" value="Chromosome 1"/>
</dbReference>
<reference evidence="1" key="1">
    <citation type="submission" date="2020-06" db="EMBL/GenBank/DDBJ databases">
        <authorList>
            <consortium name="Wellcome Sanger Institute Data Sharing"/>
        </authorList>
    </citation>
    <scope>NUCLEOTIDE SEQUENCE [LARGE SCALE GENOMIC DNA]</scope>
</reference>
<keyword evidence="2" id="KW-1185">Reference proteome</keyword>
<proteinExistence type="predicted"/>
<dbReference type="AlphaFoldDB" id="A0A8D2AII8"/>
<reference evidence="1" key="2">
    <citation type="submission" date="2025-08" db="UniProtKB">
        <authorList>
            <consortium name="Ensembl"/>
        </authorList>
    </citation>
    <scope>IDENTIFICATION</scope>
</reference>
<dbReference type="Ensembl" id="ENSSVLT00005002560.1">
    <property type="protein sequence ID" value="ENSSVLP00005002332.1"/>
    <property type="gene ID" value="ENSSVLG00005001886.1"/>
</dbReference>
<evidence type="ECO:0008006" key="3">
    <source>
        <dbReference type="Google" id="ProtNLM"/>
    </source>
</evidence>
<evidence type="ECO:0000313" key="2">
    <source>
        <dbReference type="Proteomes" id="UP000694564"/>
    </source>
</evidence>
<dbReference type="OrthoDB" id="9635114at2759"/>